<dbReference type="EMBL" id="MZ334513">
    <property type="protein sequence ID" value="UBF21624.1"/>
    <property type="molecule type" value="Genomic_DNA"/>
</dbReference>
<dbReference type="Proteomes" id="UP000827376">
    <property type="component" value="Segment"/>
</dbReference>
<evidence type="ECO:0000256" key="1">
    <source>
        <dbReference type="SAM" id="MobiDB-lite"/>
    </source>
</evidence>
<evidence type="ECO:0000313" key="2">
    <source>
        <dbReference type="EMBL" id="UBF21624.1"/>
    </source>
</evidence>
<organism evidence="2 3">
    <name type="scientific">Haloarcula virus HJTV-2</name>
    <dbReference type="NCBI Taxonomy" id="2877986"/>
    <lineage>
        <taxon>Viruses</taxon>
        <taxon>Duplodnaviria</taxon>
        <taxon>Heunggongvirae</taxon>
        <taxon>Uroviricota</taxon>
        <taxon>Caudoviricetes</taxon>
        <taxon>Thumleimavirales</taxon>
        <taxon>Hafunaviridae</taxon>
        <taxon>Haloferacalesvirus</taxon>
        <taxon>Haloferacalesvirus thailandense</taxon>
        <taxon>Haloferacalesvirus HJTV2</taxon>
    </lineage>
</organism>
<accession>A0AAE9BXA2</accession>
<feature type="compositionally biased region" description="Basic and acidic residues" evidence="1">
    <location>
        <begin position="20"/>
        <end position="29"/>
    </location>
</feature>
<protein>
    <submittedName>
        <fullName evidence="2">Uncharacterized protein</fullName>
    </submittedName>
</protein>
<evidence type="ECO:0000313" key="3">
    <source>
        <dbReference type="Proteomes" id="UP000827376"/>
    </source>
</evidence>
<reference evidence="2 3" key="1">
    <citation type="submission" date="2021-05" db="EMBL/GenBank/DDBJ databases">
        <title>Diversity, taxonomy and evolution of archaeal viruses of the class Caudoviricetes.</title>
        <authorList>
            <person name="Liu Y."/>
            <person name="Demina T.A."/>
            <person name="Roux S."/>
            <person name="Aiewsakun P."/>
            <person name="Kazlauskas D."/>
            <person name="Simmonds P."/>
            <person name="Prangishvili D."/>
            <person name="Oksanen H.M."/>
            <person name="Krupovic M."/>
        </authorList>
    </citation>
    <scope>NUCLEOTIDE SEQUENCE [LARGE SCALE GENOMIC DNA]</scope>
    <source>
        <strain evidence="2">HJTV-2/27</strain>
    </source>
</reference>
<feature type="compositionally biased region" description="Acidic residues" evidence="1">
    <location>
        <begin position="44"/>
        <end position="58"/>
    </location>
</feature>
<gene>
    <name evidence="2" type="ORF">HJTV-2_gp4</name>
</gene>
<keyword evidence="3" id="KW-1185">Reference proteome</keyword>
<feature type="region of interest" description="Disordered" evidence="1">
    <location>
        <begin position="20"/>
        <end position="58"/>
    </location>
</feature>
<sequence length="58" mass="6479">MAGIAPPVAFFSGISASRGRYDKMDKPETSEYSVSEDGQLVREETEEANFEENLTFED</sequence>
<proteinExistence type="predicted"/>
<name>A0AAE9BXA2_9CAUD</name>